<evidence type="ECO:0000259" key="13">
    <source>
        <dbReference type="Pfam" id="PF07475"/>
    </source>
</evidence>
<evidence type="ECO:0000256" key="11">
    <source>
        <dbReference type="HAMAP-Rule" id="MF_01249"/>
    </source>
</evidence>
<comment type="subunit">
    <text evidence="11">Homohexamer.</text>
</comment>
<dbReference type="HAMAP" id="MF_01249">
    <property type="entry name" value="HPr_kinase"/>
    <property type="match status" value="1"/>
</dbReference>
<dbReference type="GO" id="GO:0004712">
    <property type="term" value="F:protein serine/threonine/tyrosine kinase activity"/>
    <property type="evidence" value="ECO:0007669"/>
    <property type="project" value="UniProtKB-UniRule"/>
</dbReference>
<keyword evidence="4 11" id="KW-0808">Transferase</keyword>
<feature type="binding site" evidence="11">
    <location>
        <begin position="153"/>
        <end position="160"/>
    </location>
    <ligand>
        <name>ATP</name>
        <dbReference type="ChEBI" id="CHEBI:30616"/>
    </ligand>
</feature>
<comment type="caution">
    <text evidence="11">Lacks conserved residue(s) required for the propagation of feature annotation.</text>
</comment>
<evidence type="ECO:0000256" key="2">
    <source>
        <dbReference type="ARBA" id="ARBA00006883"/>
    </source>
</evidence>
<dbReference type="Pfam" id="PF07475">
    <property type="entry name" value="Hpr_kinase_C"/>
    <property type="match status" value="1"/>
</dbReference>
<comment type="cofactor">
    <cofactor evidence="11">
        <name>Mg(2+)</name>
        <dbReference type="ChEBI" id="CHEBI:18420"/>
    </cofactor>
</comment>
<keyword evidence="11" id="KW-0479">Metal-binding</keyword>
<dbReference type="GO" id="GO:0006109">
    <property type="term" value="P:regulation of carbohydrate metabolic process"/>
    <property type="evidence" value="ECO:0007669"/>
    <property type="project" value="UniProtKB-UniRule"/>
</dbReference>
<keyword evidence="6 11" id="KW-0418">Kinase</keyword>
<feature type="domain" description="HPr kinase/phosphorylase C-terminal" evidence="13">
    <location>
        <begin position="130"/>
        <end position="298"/>
    </location>
</feature>
<evidence type="ECO:0000313" key="15">
    <source>
        <dbReference type="Proteomes" id="UP000003900"/>
    </source>
</evidence>
<evidence type="ECO:0000256" key="8">
    <source>
        <dbReference type="ARBA" id="ARBA00023268"/>
    </source>
</evidence>
<dbReference type="PANTHER" id="PTHR30305:SF1">
    <property type="entry name" value="HPR KINASE_PHOSPHORYLASE"/>
    <property type="match status" value="1"/>
</dbReference>
<dbReference type="InterPro" id="IPR027417">
    <property type="entry name" value="P-loop_NTPase"/>
</dbReference>
<dbReference type="InterPro" id="IPR003755">
    <property type="entry name" value="HPr(Ser)_kin/Pase"/>
</dbReference>
<keyword evidence="9 11" id="KW-0119">Carbohydrate metabolism</keyword>
<dbReference type="Gene3D" id="3.40.1390.20">
    <property type="entry name" value="HprK N-terminal domain-like"/>
    <property type="match status" value="1"/>
</dbReference>
<dbReference type="STRING" id="1131935.PDENDC454_28555"/>
<evidence type="ECO:0000259" key="12">
    <source>
        <dbReference type="Pfam" id="PF02603"/>
    </source>
</evidence>
<evidence type="ECO:0000256" key="1">
    <source>
        <dbReference type="ARBA" id="ARBA00001120"/>
    </source>
</evidence>
<evidence type="ECO:0000256" key="7">
    <source>
        <dbReference type="ARBA" id="ARBA00022840"/>
    </source>
</evidence>
<feature type="active site" evidence="11">
    <location>
        <position position="138"/>
    </location>
</feature>
<comment type="miscellaneous">
    <text evidence="11">Both phosphorylation and phosphorolysis are carried out by the same active site and suggest a common mechanism for both reactions.</text>
</comment>
<dbReference type="AlphaFoldDB" id="H3SQ50"/>
<dbReference type="GO" id="GO:0005524">
    <property type="term" value="F:ATP binding"/>
    <property type="evidence" value="ECO:0007669"/>
    <property type="project" value="UniProtKB-UniRule"/>
</dbReference>
<feature type="binding site" evidence="11">
    <location>
        <position position="160"/>
    </location>
    <ligand>
        <name>Mg(2+)</name>
        <dbReference type="ChEBI" id="CHEBI:18420"/>
    </ligand>
</feature>
<dbReference type="EC" id="2.7.4.-" evidence="11"/>
<comment type="function">
    <text evidence="11">Catalyzes the ATP- as well as the pyrophosphate-dependent phosphorylation of a specific serine residue in HPr, a phosphocarrier protein of the phosphoenolpyruvate-dependent sugar phosphotransferase system (PTS). HprK/P also catalyzes the pyrophosphate-producing, inorganic phosphate-dependent dephosphorylation (phosphorolysis) of seryl-phosphorylated HPr (P-Ser-HPr). The two antagonistic activities of HprK/P are regulated by several intracellular metabolites, which change their concentration in response to the absence or presence of rapidly metabolisable carbon sources (glucose, fructose, etc.) in the growth medium. Therefore, by controlling the phosphorylation state of HPr, HPrK/P is a sensor enzyme that plays a major role in the regulation of carbon metabolism and sugar transport: it mediates carbon catabolite repression (CCR), and regulates PTS-catalyzed carbohydrate uptake and inducer exclusion.</text>
</comment>
<dbReference type="InterPro" id="IPR011104">
    <property type="entry name" value="Hpr_kin/Pase_C"/>
</dbReference>
<feature type="active site" evidence="11">
    <location>
        <position position="159"/>
    </location>
</feature>
<dbReference type="NCBIfam" id="TIGR00679">
    <property type="entry name" value="hpr-ser"/>
    <property type="match status" value="1"/>
</dbReference>
<dbReference type="SUPFAM" id="SSF53795">
    <property type="entry name" value="PEP carboxykinase-like"/>
    <property type="match status" value="1"/>
</dbReference>
<accession>H3SQ50</accession>
<feature type="active site" description="Proton acceptor; for phosphorylation activity. Proton donor; for dephosphorylation activity" evidence="11">
    <location>
        <position position="177"/>
    </location>
</feature>
<gene>
    <name evidence="11" type="primary">hprK</name>
    <name evidence="14" type="ORF">PDENDC454_28555</name>
</gene>
<protein>
    <recommendedName>
        <fullName evidence="11">HPr kinase/phosphorylase</fullName>
        <shortName evidence="11">HPrK/P</shortName>
        <ecNumber evidence="11">2.7.11.-</ecNumber>
        <ecNumber evidence="11">2.7.4.-</ecNumber>
    </recommendedName>
    <alternativeName>
        <fullName evidence="11">HPr(Ser) kinase/phosphorylase</fullName>
    </alternativeName>
</protein>
<comment type="catalytic activity">
    <reaction evidence="10 11">
        <text>[HPr protein]-O-phospho-L-serine + phosphate + H(+) = [HPr protein]-L-serine + diphosphate</text>
        <dbReference type="Rhea" id="RHEA:46604"/>
        <dbReference type="Rhea" id="RHEA-COMP:11602"/>
        <dbReference type="Rhea" id="RHEA-COMP:11603"/>
        <dbReference type="ChEBI" id="CHEBI:15378"/>
        <dbReference type="ChEBI" id="CHEBI:29999"/>
        <dbReference type="ChEBI" id="CHEBI:33019"/>
        <dbReference type="ChEBI" id="CHEBI:43474"/>
        <dbReference type="ChEBI" id="CHEBI:83421"/>
    </reaction>
</comment>
<dbReference type="PATRIC" id="fig|1131935.3.peg.5912"/>
<keyword evidence="5 11" id="KW-0547">Nucleotide-binding</keyword>
<evidence type="ECO:0000256" key="10">
    <source>
        <dbReference type="ARBA" id="ARBA00047657"/>
    </source>
</evidence>
<comment type="similarity">
    <text evidence="2 11">Belongs to the HPrK/P family.</text>
</comment>
<feature type="region of interest" description="Important for the catalytic mechanism of both phosphorylation and dephosphorylation" evidence="11">
    <location>
        <begin position="201"/>
        <end position="210"/>
    </location>
</feature>
<dbReference type="GO" id="GO:0000155">
    <property type="term" value="F:phosphorelay sensor kinase activity"/>
    <property type="evidence" value="ECO:0007669"/>
    <property type="project" value="InterPro"/>
</dbReference>
<dbReference type="GO" id="GO:0004674">
    <property type="term" value="F:protein serine/threonine kinase activity"/>
    <property type="evidence" value="ECO:0007669"/>
    <property type="project" value="UniProtKB-KW"/>
</dbReference>
<dbReference type="InterPro" id="IPR011126">
    <property type="entry name" value="Hpr_kin/Pase_Hpr_N"/>
</dbReference>
<proteinExistence type="inferred from homology"/>
<evidence type="ECO:0000256" key="5">
    <source>
        <dbReference type="ARBA" id="ARBA00022741"/>
    </source>
</evidence>
<feature type="region of interest" description="Important for the catalytic mechanism of dephosphorylation" evidence="11">
    <location>
        <begin position="264"/>
        <end position="269"/>
    </location>
</feature>
<dbReference type="EMBL" id="AHKH01000198">
    <property type="protein sequence ID" value="EHQ58770.1"/>
    <property type="molecule type" value="Genomic_DNA"/>
</dbReference>
<dbReference type="EC" id="2.7.11.-" evidence="11"/>
<dbReference type="GO" id="GO:0000287">
    <property type="term" value="F:magnesium ion binding"/>
    <property type="evidence" value="ECO:0007669"/>
    <property type="project" value="UniProtKB-UniRule"/>
</dbReference>
<dbReference type="PANTHER" id="PTHR30305">
    <property type="entry name" value="PROTEIN YJDM-RELATED"/>
    <property type="match status" value="1"/>
</dbReference>
<evidence type="ECO:0000256" key="4">
    <source>
        <dbReference type="ARBA" id="ARBA00022679"/>
    </source>
</evidence>
<dbReference type="Pfam" id="PF02603">
    <property type="entry name" value="Hpr_kinase_N"/>
    <property type="match status" value="1"/>
</dbReference>
<keyword evidence="11" id="KW-0460">Magnesium</keyword>
<dbReference type="InterPro" id="IPR028979">
    <property type="entry name" value="Ser_kin/Pase_Hpr-like_N_sf"/>
</dbReference>
<comment type="catalytic activity">
    <reaction evidence="1 11">
        <text>[HPr protein]-L-serine + ATP = [HPr protein]-O-phospho-L-serine + ADP + H(+)</text>
        <dbReference type="Rhea" id="RHEA:46600"/>
        <dbReference type="Rhea" id="RHEA-COMP:11602"/>
        <dbReference type="Rhea" id="RHEA-COMP:11603"/>
        <dbReference type="ChEBI" id="CHEBI:15378"/>
        <dbReference type="ChEBI" id="CHEBI:29999"/>
        <dbReference type="ChEBI" id="CHEBI:30616"/>
        <dbReference type="ChEBI" id="CHEBI:83421"/>
        <dbReference type="ChEBI" id="CHEBI:456216"/>
    </reaction>
</comment>
<dbReference type="Proteomes" id="UP000003900">
    <property type="component" value="Unassembled WGS sequence"/>
</dbReference>
<comment type="caution">
    <text evidence="14">The sequence shown here is derived from an EMBL/GenBank/DDBJ whole genome shotgun (WGS) entry which is preliminary data.</text>
</comment>
<evidence type="ECO:0000256" key="9">
    <source>
        <dbReference type="ARBA" id="ARBA00023277"/>
    </source>
</evidence>
<evidence type="ECO:0000256" key="6">
    <source>
        <dbReference type="ARBA" id="ARBA00022777"/>
    </source>
</evidence>
<name>H3SQ50_9BACL</name>
<sequence>MKTVMIQQLVEKFKLEVLTGENRLNRTVSKTRVHRPGLEFAGYYEFFPQERIQVLGLKEIGYLHTLTEEERDARIRNVVKYHPPCFVVTRDQEGLTYLIDHCRREDIPLLRTSMTTSKFIGLVDSYVTKMLAPEIQVHGVCMNVAGIGILLRGKSGIGKSETALTLIRRGHRLVSDDAVVLRKMNPETLIGSHDGKTREFLALRSIGLINVARIYGRSAFQEETRIVLDIELTKWKDNELNNELELEPRFTEYMDVKVPTVQIQLQPGRDVASLVEAAANNYYLQQQGYSAAEEFISRLNM</sequence>
<dbReference type="RefSeq" id="WP_006680172.1">
    <property type="nucleotide sequence ID" value="NZ_AHKH01000198.1"/>
</dbReference>
<evidence type="ECO:0000313" key="14">
    <source>
        <dbReference type="EMBL" id="EHQ58770.1"/>
    </source>
</evidence>
<reference evidence="14 15" key="1">
    <citation type="journal article" date="2012" name="J. Bacteriol.">
        <title>Genome Sequence of the Pattern-Forming Social Bacterium Paenibacillus dendritiformis C454 Chiral Morphotype.</title>
        <authorList>
            <person name="Sirota-Madi A."/>
            <person name="Olender T."/>
            <person name="Helman Y."/>
            <person name="Brainis I."/>
            <person name="Finkelshtein A."/>
            <person name="Roth D."/>
            <person name="Hagai E."/>
            <person name="Leshkowitz D."/>
            <person name="Brodsky L."/>
            <person name="Galatenko V."/>
            <person name="Nikolaev V."/>
            <person name="Gutnick D.L."/>
            <person name="Lancet D."/>
            <person name="Ben-Jacob E."/>
        </authorList>
    </citation>
    <scope>NUCLEOTIDE SEQUENCE [LARGE SCALE GENOMIC DNA]</scope>
    <source>
        <strain evidence="14 15">C454</strain>
    </source>
</reference>
<evidence type="ECO:0000256" key="3">
    <source>
        <dbReference type="ARBA" id="ARBA00022527"/>
    </source>
</evidence>
<dbReference type="OrthoDB" id="9778803at2"/>
<keyword evidence="3 11" id="KW-0723">Serine/threonine-protein kinase</keyword>
<keyword evidence="7 11" id="KW-0067">ATP-binding</keyword>
<dbReference type="SUPFAM" id="SSF75138">
    <property type="entry name" value="HprK N-terminal domain-like"/>
    <property type="match status" value="1"/>
</dbReference>
<dbReference type="Gene3D" id="3.40.50.300">
    <property type="entry name" value="P-loop containing nucleotide triphosphate hydrolases"/>
    <property type="match status" value="1"/>
</dbReference>
<keyword evidence="8 11" id="KW-0511">Multifunctional enzyme</keyword>
<dbReference type="CDD" id="cd01918">
    <property type="entry name" value="HprK_C"/>
    <property type="match status" value="1"/>
</dbReference>
<organism evidence="14 15">
    <name type="scientific">Paenibacillus dendritiformis C454</name>
    <dbReference type="NCBI Taxonomy" id="1131935"/>
    <lineage>
        <taxon>Bacteria</taxon>
        <taxon>Bacillati</taxon>
        <taxon>Bacillota</taxon>
        <taxon>Bacilli</taxon>
        <taxon>Bacillales</taxon>
        <taxon>Paenibacillaceae</taxon>
        <taxon>Paenibacillus</taxon>
    </lineage>
</organism>
<keyword evidence="15" id="KW-1185">Reference proteome</keyword>
<comment type="domain">
    <text evidence="11">The Walker A ATP-binding motif also binds Pi and PPi.</text>
</comment>
<feature type="domain" description="HPr(Ser) kinase/phosphorylase N-terminal" evidence="12">
    <location>
        <begin position="4"/>
        <end position="126"/>
    </location>
</feature>